<dbReference type="AlphaFoldDB" id="A0AAV9WUE0"/>
<organism evidence="1 2">
    <name type="scientific">Orbilia ellipsospora</name>
    <dbReference type="NCBI Taxonomy" id="2528407"/>
    <lineage>
        <taxon>Eukaryota</taxon>
        <taxon>Fungi</taxon>
        <taxon>Dikarya</taxon>
        <taxon>Ascomycota</taxon>
        <taxon>Pezizomycotina</taxon>
        <taxon>Orbiliomycetes</taxon>
        <taxon>Orbiliales</taxon>
        <taxon>Orbiliaceae</taxon>
        <taxon>Orbilia</taxon>
    </lineage>
</organism>
<sequence>MILHKIVCLATETALVWPQALDNAAIRRQIIMKLVQFLLRPEDSAVVVERQPLCYKDPIGSPLYTLPPEICLVISDYLDDLGALCFALTSKHTFNSLLGRIQNIICPLSELGCWAGKALLRAEITLNSDQSDVKAGMTDIQRVLWNNVVEARMLDIRKRGDHTIFNFDNPRTLHILGTIAKDPRVPQVIRRYIYAILSDTEYENMFQKGVEYIIRNLDMEEYIEFPSGKLERLQLTEGAEGSQDDPLLIKIPHPGEKLLEAITWVSGATSFPQILERLEKGVWVVDSIDLVRAHEMHERWKKLVC</sequence>
<keyword evidence="2" id="KW-1185">Reference proteome</keyword>
<reference evidence="1 2" key="1">
    <citation type="submission" date="2019-10" db="EMBL/GenBank/DDBJ databases">
        <authorList>
            <person name="Palmer J.M."/>
        </authorList>
    </citation>
    <scope>NUCLEOTIDE SEQUENCE [LARGE SCALE GENOMIC DNA]</scope>
    <source>
        <strain evidence="1 2">TWF694</strain>
    </source>
</reference>
<evidence type="ECO:0000313" key="1">
    <source>
        <dbReference type="EMBL" id="KAK6526446.1"/>
    </source>
</evidence>
<accession>A0AAV9WUE0</accession>
<dbReference type="Proteomes" id="UP001365542">
    <property type="component" value="Unassembled WGS sequence"/>
</dbReference>
<evidence type="ECO:0000313" key="2">
    <source>
        <dbReference type="Proteomes" id="UP001365542"/>
    </source>
</evidence>
<gene>
    <name evidence="1" type="ORF">TWF694_005032</name>
</gene>
<comment type="caution">
    <text evidence="1">The sequence shown here is derived from an EMBL/GenBank/DDBJ whole genome shotgun (WGS) entry which is preliminary data.</text>
</comment>
<name>A0AAV9WUE0_9PEZI</name>
<proteinExistence type="predicted"/>
<evidence type="ECO:0008006" key="3">
    <source>
        <dbReference type="Google" id="ProtNLM"/>
    </source>
</evidence>
<protein>
    <recommendedName>
        <fullName evidence="3">F-box domain-containing protein</fullName>
    </recommendedName>
</protein>
<dbReference type="EMBL" id="JAVHJO010000016">
    <property type="protein sequence ID" value="KAK6526446.1"/>
    <property type="molecule type" value="Genomic_DNA"/>
</dbReference>